<dbReference type="RefSeq" id="WP_009869764.1">
    <property type="nucleotide sequence ID" value="NZ_JXSL01000025.1"/>
</dbReference>
<dbReference type="InterPro" id="IPR029063">
    <property type="entry name" value="SAM-dependent_MTases_sf"/>
</dbReference>
<accession>A0A0C2YVS1</accession>
<evidence type="ECO:0000313" key="1">
    <source>
        <dbReference type="EMBL" id="KIL99203.1"/>
    </source>
</evidence>
<protein>
    <recommendedName>
        <fullName evidence="3">Class I SAM-dependent methyltransferase</fullName>
    </recommendedName>
</protein>
<dbReference type="EMBL" id="JXSL01000025">
    <property type="protein sequence ID" value="KIL99203.1"/>
    <property type="molecule type" value="Genomic_DNA"/>
</dbReference>
<name>A0A0C2YVS1_PARME</name>
<gene>
    <name evidence="1" type="ORF">CCC_03421</name>
</gene>
<proteinExistence type="predicted"/>
<dbReference type="SUPFAM" id="SSF53335">
    <property type="entry name" value="S-adenosyl-L-methionine-dependent methyltransferases"/>
    <property type="match status" value="1"/>
</dbReference>
<keyword evidence="2" id="KW-1185">Reference proteome</keyword>
<dbReference type="STRING" id="272627.CCC_03421"/>
<organism evidence="1 2">
    <name type="scientific">Paramagnetospirillum magnetotacticum MS-1</name>
    <dbReference type="NCBI Taxonomy" id="272627"/>
    <lineage>
        <taxon>Bacteria</taxon>
        <taxon>Pseudomonadati</taxon>
        <taxon>Pseudomonadota</taxon>
        <taxon>Alphaproteobacteria</taxon>
        <taxon>Rhodospirillales</taxon>
        <taxon>Magnetospirillaceae</taxon>
        <taxon>Paramagnetospirillum</taxon>
    </lineage>
</organism>
<sequence>MSPQTLRYGTAEIASHFGVAPSDLPPQVVTLIEAADFSHHRFEGEERDRLILRILRELERPLEAAGAHRHARWEAGWSENLEAFRSSGFDLAALVPRFVRRGEPVRMQGDYIQPHSPDFDVDYIRVLVSWIYCRYFADATEIHEFGCGTAQNLVPAARLFPGRPLFGYDWASASREIIAEMAKHHGFNIQGRVLDMFKPGDEVRLGDGAGVITIGSLEQLGTEFNAFLDFLLAQKPRIVANLDCFNELHDSERLPDVLAERYDRKRNYLYGWVTRLRELEAQGRVEILDFRRTYGSLFHDGHSFVVWRPK</sequence>
<evidence type="ECO:0000313" key="2">
    <source>
        <dbReference type="Proteomes" id="UP000031971"/>
    </source>
</evidence>
<comment type="caution">
    <text evidence="1">The sequence shown here is derived from an EMBL/GenBank/DDBJ whole genome shotgun (WGS) entry which is preliminary data.</text>
</comment>
<dbReference type="OrthoDB" id="7307954at2"/>
<evidence type="ECO:0008006" key="3">
    <source>
        <dbReference type="Google" id="ProtNLM"/>
    </source>
</evidence>
<reference evidence="1 2" key="1">
    <citation type="submission" date="2015-01" db="EMBL/GenBank/DDBJ databases">
        <title>Genome Sequence of Magnetospirillum magnetotacticum Strain MS-1.</title>
        <authorList>
            <person name="Marinov G.K."/>
            <person name="Smalley M.D."/>
            <person name="DeSalvo G."/>
        </authorList>
    </citation>
    <scope>NUCLEOTIDE SEQUENCE [LARGE SCALE GENOMIC DNA]</scope>
    <source>
        <strain evidence="1 2">MS-1</strain>
    </source>
</reference>
<dbReference type="AlphaFoldDB" id="A0A0C2YVS1"/>
<dbReference type="Proteomes" id="UP000031971">
    <property type="component" value="Unassembled WGS sequence"/>
</dbReference>